<sequence>MIDLKILQENPERIKEEVGKRGLSIDVNEIVSLDSRRRSLLVEIEGLRAERNKVSQEIPGLSPEERRRKIEDMREVSAKLKDFEPILRETEEKLKLLLAQLPNFSHSSVPVGKDSSDNVIHHLWGKKPEFDFEPRTHEEIGELLDLVDTERASRVSGSRFGYLKNEAALLEFTLVRYALDLLIPKGFVPMVPPVLVKEEAMFGTGFFPAEETEYYATRLDDLHLVGTAEVPLCAYHMGEILEKEDLPLRYTGFSTCFRREAGTYGKDLGGIFRVHQFDKVEIFIFSEPDSSWEEYELLRETMEEIMKGLGFHYRVMNMCTGDIGLPNAKKYDLEVWFPGQAMYRELVSCSHDTDFQSRRLNIRYRDNGKIRFVHTMNSTACAVGRTLIAILENYQQADGTVLIPEILQPYLDGEKTIPFLPRKRS</sequence>
<dbReference type="PROSITE" id="PS50862">
    <property type="entry name" value="AA_TRNA_LIGASE_II"/>
    <property type="match status" value="1"/>
</dbReference>
<evidence type="ECO:0000256" key="3">
    <source>
        <dbReference type="ARBA" id="ARBA00010728"/>
    </source>
</evidence>
<dbReference type="Pfam" id="PF00587">
    <property type="entry name" value="tRNA-synt_2b"/>
    <property type="match status" value="1"/>
</dbReference>
<evidence type="ECO:0000256" key="12">
    <source>
        <dbReference type="HAMAP-Rule" id="MF_00176"/>
    </source>
</evidence>
<feature type="binding site" evidence="12 14">
    <location>
        <begin position="258"/>
        <end position="260"/>
    </location>
    <ligand>
        <name>ATP</name>
        <dbReference type="ChEBI" id="CHEBI:30616"/>
    </ligand>
</feature>
<proteinExistence type="inferred from homology"/>
<evidence type="ECO:0000256" key="8">
    <source>
        <dbReference type="ARBA" id="ARBA00022917"/>
    </source>
</evidence>
<keyword evidence="6 12" id="KW-0547">Nucleotide-binding</keyword>
<dbReference type="GO" id="GO:0016260">
    <property type="term" value="P:selenocysteine biosynthetic process"/>
    <property type="evidence" value="ECO:0007669"/>
    <property type="project" value="UniProtKB-UniRule"/>
</dbReference>
<dbReference type="SUPFAM" id="SSF55681">
    <property type="entry name" value="Class II aaRS and biotin synthetases"/>
    <property type="match status" value="1"/>
</dbReference>
<protein>
    <recommendedName>
        <fullName evidence="12">Serine--tRNA ligase</fullName>
        <ecNumber evidence="12">6.1.1.11</ecNumber>
    </recommendedName>
    <alternativeName>
        <fullName evidence="12">Seryl-tRNA synthetase</fullName>
        <shortName evidence="12">SerRS</shortName>
    </alternativeName>
    <alternativeName>
        <fullName evidence="12">Seryl-tRNA(Ser/Sec) synthetase</fullName>
    </alternativeName>
</protein>
<keyword evidence="9 12" id="KW-0030">Aminoacyl-tRNA synthetase</keyword>
<dbReference type="InterPro" id="IPR045864">
    <property type="entry name" value="aa-tRNA-synth_II/BPL/LPL"/>
</dbReference>
<comment type="catalytic activity">
    <reaction evidence="11 12">
        <text>tRNA(Ser) + L-serine + ATP = L-seryl-tRNA(Ser) + AMP + diphosphate + H(+)</text>
        <dbReference type="Rhea" id="RHEA:12292"/>
        <dbReference type="Rhea" id="RHEA-COMP:9669"/>
        <dbReference type="Rhea" id="RHEA-COMP:9703"/>
        <dbReference type="ChEBI" id="CHEBI:15378"/>
        <dbReference type="ChEBI" id="CHEBI:30616"/>
        <dbReference type="ChEBI" id="CHEBI:33019"/>
        <dbReference type="ChEBI" id="CHEBI:33384"/>
        <dbReference type="ChEBI" id="CHEBI:78442"/>
        <dbReference type="ChEBI" id="CHEBI:78533"/>
        <dbReference type="ChEBI" id="CHEBI:456215"/>
        <dbReference type="EC" id="6.1.1.11"/>
    </reaction>
</comment>
<dbReference type="NCBIfam" id="TIGR00414">
    <property type="entry name" value="serS"/>
    <property type="match status" value="1"/>
</dbReference>
<dbReference type="PIRSF" id="PIRSF001529">
    <property type="entry name" value="Ser-tRNA-synth_IIa"/>
    <property type="match status" value="1"/>
</dbReference>
<keyword evidence="5 12" id="KW-0436">Ligase</keyword>
<feature type="binding site" evidence="13">
    <location>
        <position position="258"/>
    </location>
    <ligand>
        <name>L-serine</name>
        <dbReference type="ChEBI" id="CHEBI:33384"/>
    </ligand>
</feature>
<dbReference type="InterPro" id="IPR006195">
    <property type="entry name" value="aa-tRNA-synth_II"/>
</dbReference>
<feature type="binding site" evidence="14">
    <location>
        <begin position="274"/>
        <end position="277"/>
    </location>
    <ligand>
        <name>ATP</name>
        <dbReference type="ChEBI" id="CHEBI:30616"/>
    </ligand>
</feature>
<feature type="binding site" evidence="12 13">
    <location>
        <position position="281"/>
    </location>
    <ligand>
        <name>L-serine</name>
        <dbReference type="ChEBI" id="CHEBI:33384"/>
    </ligand>
</feature>
<dbReference type="PANTHER" id="PTHR43697:SF1">
    <property type="entry name" value="SERINE--TRNA LIGASE"/>
    <property type="match status" value="1"/>
</dbReference>
<dbReference type="InterPro" id="IPR002317">
    <property type="entry name" value="Ser-tRNA-ligase_type_1"/>
</dbReference>
<dbReference type="SUPFAM" id="SSF46589">
    <property type="entry name" value="tRNA-binding arm"/>
    <property type="match status" value="1"/>
</dbReference>
<dbReference type="Pfam" id="PF02403">
    <property type="entry name" value="Seryl_tRNA_N"/>
    <property type="match status" value="1"/>
</dbReference>
<dbReference type="GO" id="GO:0005524">
    <property type="term" value="F:ATP binding"/>
    <property type="evidence" value="ECO:0007669"/>
    <property type="project" value="UniProtKB-UniRule"/>
</dbReference>
<evidence type="ECO:0000256" key="6">
    <source>
        <dbReference type="ARBA" id="ARBA00022741"/>
    </source>
</evidence>
<name>A0A6V8NWV6_9ACTN</name>
<evidence type="ECO:0000256" key="2">
    <source>
        <dbReference type="ARBA" id="ARBA00005045"/>
    </source>
</evidence>
<feature type="site" description="Important for serine binding" evidence="13">
    <location>
        <position position="379"/>
    </location>
</feature>
<feature type="binding site" evidence="12 14">
    <location>
        <begin position="345"/>
        <end position="348"/>
    </location>
    <ligand>
        <name>ATP</name>
        <dbReference type="ChEBI" id="CHEBI:30616"/>
    </ligand>
</feature>
<evidence type="ECO:0000256" key="11">
    <source>
        <dbReference type="ARBA" id="ARBA00048823"/>
    </source>
</evidence>
<keyword evidence="4 12" id="KW-0963">Cytoplasm</keyword>
<evidence type="ECO:0000313" key="17">
    <source>
        <dbReference type="Proteomes" id="UP000543224"/>
    </source>
</evidence>
<feature type="domain" description="Aminoacyl-transfer RNA synthetases class-II family profile" evidence="15">
    <location>
        <begin position="174"/>
        <end position="404"/>
    </location>
</feature>
<dbReference type="GO" id="GO:0006434">
    <property type="term" value="P:seryl-tRNA aminoacylation"/>
    <property type="evidence" value="ECO:0007669"/>
    <property type="project" value="UniProtKB-UniRule"/>
</dbReference>
<evidence type="ECO:0000313" key="16">
    <source>
        <dbReference type="EMBL" id="GFP24719.1"/>
    </source>
</evidence>
<comment type="subunit">
    <text evidence="12">Homodimer. The tRNA molecule binds across the dimer.</text>
</comment>
<dbReference type="InterPro" id="IPR002314">
    <property type="entry name" value="aa-tRNA-synt_IIb"/>
</dbReference>
<gene>
    <name evidence="12" type="primary">serS</name>
    <name evidence="16" type="ORF">HKBW3S25_00156</name>
</gene>
<feature type="binding site" evidence="12">
    <location>
        <position position="274"/>
    </location>
    <ligand>
        <name>ATP</name>
        <dbReference type="ChEBI" id="CHEBI:30616"/>
    </ligand>
</feature>
<feature type="binding site" evidence="12">
    <location>
        <begin position="227"/>
        <end position="229"/>
    </location>
    <ligand>
        <name>L-serine</name>
        <dbReference type="ChEBI" id="CHEBI:33384"/>
    </ligand>
</feature>
<evidence type="ECO:0000256" key="9">
    <source>
        <dbReference type="ARBA" id="ARBA00023146"/>
    </source>
</evidence>
<dbReference type="GO" id="GO:0004828">
    <property type="term" value="F:serine-tRNA ligase activity"/>
    <property type="evidence" value="ECO:0007669"/>
    <property type="project" value="UniProtKB-UniRule"/>
</dbReference>
<dbReference type="Gene3D" id="3.30.930.10">
    <property type="entry name" value="Bira Bifunctional Protein, Domain 2"/>
    <property type="match status" value="1"/>
</dbReference>
<evidence type="ECO:0000256" key="10">
    <source>
        <dbReference type="ARBA" id="ARBA00047929"/>
    </source>
</evidence>
<dbReference type="PANTHER" id="PTHR43697">
    <property type="entry name" value="SERYL-TRNA SYNTHETASE"/>
    <property type="match status" value="1"/>
</dbReference>
<organism evidence="16 17">
    <name type="scientific">Candidatus Hakubella thermalkaliphila</name>
    <dbReference type="NCBI Taxonomy" id="2754717"/>
    <lineage>
        <taxon>Bacteria</taxon>
        <taxon>Bacillati</taxon>
        <taxon>Actinomycetota</taxon>
        <taxon>Actinomycetota incertae sedis</taxon>
        <taxon>Candidatus Hakubellales</taxon>
        <taxon>Candidatus Hakubellaceae</taxon>
        <taxon>Candidatus Hakubella</taxon>
    </lineage>
</organism>
<accession>A0A6V8NWV6</accession>
<evidence type="ECO:0000256" key="14">
    <source>
        <dbReference type="PIRSR" id="PIRSR001529-2"/>
    </source>
</evidence>
<comment type="function">
    <text evidence="12">Catalyzes the attachment of serine to tRNA(Ser). Is also able to aminoacylate tRNA(Sec) with serine, to form the misacylated tRNA L-seryl-tRNA(Sec), which will be further converted into selenocysteinyl-tRNA(Sec).</text>
</comment>
<dbReference type="InterPro" id="IPR042103">
    <property type="entry name" value="SerRS_1_N_sf"/>
</dbReference>
<dbReference type="Gene3D" id="1.10.287.40">
    <property type="entry name" value="Serine-tRNA synthetase, tRNA binding domain"/>
    <property type="match status" value="1"/>
</dbReference>
<comment type="catalytic activity">
    <reaction evidence="10 12">
        <text>tRNA(Sec) + L-serine + ATP = L-seryl-tRNA(Sec) + AMP + diphosphate + H(+)</text>
        <dbReference type="Rhea" id="RHEA:42580"/>
        <dbReference type="Rhea" id="RHEA-COMP:9742"/>
        <dbReference type="Rhea" id="RHEA-COMP:10128"/>
        <dbReference type="ChEBI" id="CHEBI:15378"/>
        <dbReference type="ChEBI" id="CHEBI:30616"/>
        <dbReference type="ChEBI" id="CHEBI:33019"/>
        <dbReference type="ChEBI" id="CHEBI:33384"/>
        <dbReference type="ChEBI" id="CHEBI:78442"/>
        <dbReference type="ChEBI" id="CHEBI:78533"/>
        <dbReference type="ChEBI" id="CHEBI:456215"/>
        <dbReference type="EC" id="6.1.1.11"/>
    </reaction>
</comment>
<reference evidence="16 17" key="1">
    <citation type="journal article" date="2020" name="Front. Microbiol.">
        <title>Single-cell genomics of novel Actinobacteria with the Wood-Ljungdahl pathway discovered in a serpentinizing system.</title>
        <authorList>
            <person name="Merino N."/>
            <person name="Kawai M."/>
            <person name="Boyd E.S."/>
            <person name="Colman D.R."/>
            <person name="McGlynn S.E."/>
            <person name="Nealson K.H."/>
            <person name="Kurokawa K."/>
            <person name="Hongoh Y."/>
        </authorList>
    </citation>
    <scope>NUCLEOTIDE SEQUENCE [LARGE SCALE GENOMIC DNA]</scope>
    <source>
        <strain evidence="16 17">S25</strain>
    </source>
</reference>
<evidence type="ECO:0000256" key="1">
    <source>
        <dbReference type="ARBA" id="ARBA00004496"/>
    </source>
</evidence>
<dbReference type="InterPro" id="IPR010978">
    <property type="entry name" value="tRNA-bd_arm"/>
</dbReference>
<dbReference type="Proteomes" id="UP000543224">
    <property type="component" value="Unassembled WGS sequence"/>
</dbReference>
<dbReference type="EC" id="6.1.1.11" evidence="12"/>
<dbReference type="CDD" id="cd00770">
    <property type="entry name" value="SerRS_core"/>
    <property type="match status" value="1"/>
</dbReference>
<dbReference type="HAMAP" id="MF_00176">
    <property type="entry name" value="Ser_tRNA_synth_type1"/>
    <property type="match status" value="1"/>
</dbReference>
<feature type="binding site" evidence="13">
    <location>
        <position position="377"/>
    </location>
    <ligand>
        <name>L-serine</name>
        <dbReference type="ChEBI" id="CHEBI:33384"/>
    </ligand>
</feature>
<feature type="binding site" evidence="13">
    <location>
        <position position="227"/>
    </location>
    <ligand>
        <name>L-serine</name>
        <dbReference type="ChEBI" id="CHEBI:33384"/>
    </ligand>
</feature>
<dbReference type="GO" id="GO:0005737">
    <property type="term" value="C:cytoplasm"/>
    <property type="evidence" value="ECO:0007669"/>
    <property type="project" value="UniProtKB-SubCell"/>
</dbReference>
<comment type="pathway">
    <text evidence="2 12">Aminoacyl-tRNA biosynthesis; selenocysteinyl-tRNA(Sec) biosynthesis; L-seryl-tRNA(Sec) from L-serine and tRNA(Sec): step 1/1.</text>
</comment>
<evidence type="ECO:0000256" key="5">
    <source>
        <dbReference type="ARBA" id="ARBA00022598"/>
    </source>
</evidence>
<evidence type="ECO:0000259" key="15">
    <source>
        <dbReference type="PROSITE" id="PS50862"/>
    </source>
</evidence>
<keyword evidence="7 12" id="KW-0067">ATP-binding</keyword>
<dbReference type="InterPro" id="IPR015866">
    <property type="entry name" value="Ser-tRNA-synth_1_N"/>
</dbReference>
<dbReference type="EMBL" id="BLRX01000009">
    <property type="protein sequence ID" value="GFP24719.1"/>
    <property type="molecule type" value="Genomic_DNA"/>
</dbReference>
<comment type="domain">
    <text evidence="12">Consists of two distinct domains, a catalytic core and a N-terminal extension that is involved in tRNA binding.</text>
</comment>
<comment type="subcellular location">
    <subcellularLocation>
        <location evidence="1 12">Cytoplasm</location>
    </subcellularLocation>
</comment>
<comment type="caution">
    <text evidence="16">The sequence shown here is derived from an EMBL/GenBank/DDBJ whole genome shotgun (WGS) entry which is preliminary data.</text>
</comment>
<evidence type="ECO:0000256" key="4">
    <source>
        <dbReference type="ARBA" id="ARBA00022490"/>
    </source>
</evidence>
<keyword evidence="8 12" id="KW-0648">Protein biosynthesis</keyword>
<comment type="similarity">
    <text evidence="3 12">Belongs to the class-II aminoacyl-tRNA synthetase family. Type-1 seryl-tRNA synthetase subfamily.</text>
</comment>
<evidence type="ECO:0000256" key="13">
    <source>
        <dbReference type="PIRSR" id="PIRSR001529-1"/>
    </source>
</evidence>
<dbReference type="AlphaFoldDB" id="A0A6V8NWV6"/>
<dbReference type="UniPathway" id="UPA00906">
    <property type="reaction ID" value="UER00895"/>
</dbReference>
<dbReference type="InterPro" id="IPR033729">
    <property type="entry name" value="SerRS_core"/>
</dbReference>
<dbReference type="PRINTS" id="PR00981">
    <property type="entry name" value="TRNASYNTHSER"/>
</dbReference>
<feature type="binding site" evidence="12">
    <location>
        <position position="379"/>
    </location>
    <ligand>
        <name>L-serine</name>
        <dbReference type="ChEBI" id="CHEBI:33384"/>
    </ligand>
</feature>
<evidence type="ECO:0000256" key="7">
    <source>
        <dbReference type="ARBA" id="ARBA00022840"/>
    </source>
</evidence>